<feature type="repeat" description="WD" evidence="5">
    <location>
        <begin position="286"/>
        <end position="318"/>
    </location>
</feature>
<comment type="pathway">
    <text evidence="1">Protein modification; protein ubiquitination.</text>
</comment>
<sequence length="421" mass="46934">MCSTKNDAEPQRHTPSDPALLLELKTRRPPSLVGRAGCEAWSVDFSPDGAWFAWSMGHGIVWVVAWPLDTEDSQNGETDRGDKSFSCDQPVWGLAFGPRPPKSTAAAHTAESLSPGKKSLLLATGLENGVIKIWNVLTGAALFELHGHEGVVRNLVFPQNGTLTLISSSRDKTLRIWDLAQKGKKVQVLSGHKDWISCCCVSPDCSMVASVGRFDRMVCLWSLRSYTFIRNLTGDTHKVLHLLSSCAFSPDGALLATAAFSGSRWWIDLWDPYTAEKLATLVDNFEEHSQNQISAIQFSPNGLHLAIVTEDRALRIWEPGKKDMVMQTKVDRESNGLCCNYHPHGGVVATGTRDGHVRFWRAPRTVPSLSHLCRSILRHSVSTHQMEPLPLPKRILKYLTYRNIPEYLKTCHSSEREEWEG</sequence>
<dbReference type="GO" id="GO:0000209">
    <property type="term" value="P:protein polyubiquitination"/>
    <property type="evidence" value="ECO:0007669"/>
    <property type="project" value="TreeGrafter"/>
</dbReference>
<dbReference type="GO" id="GO:0035556">
    <property type="term" value="P:intracellular signal transduction"/>
    <property type="evidence" value="ECO:0007669"/>
    <property type="project" value="InterPro"/>
</dbReference>
<dbReference type="SMART" id="SM00320">
    <property type="entry name" value="WD40"/>
    <property type="match status" value="6"/>
</dbReference>
<dbReference type="InterPro" id="IPR036036">
    <property type="entry name" value="SOCS_box-like_dom_sf"/>
</dbReference>
<dbReference type="SUPFAM" id="SSF50978">
    <property type="entry name" value="WD40 repeat-like"/>
    <property type="match status" value="1"/>
</dbReference>
<evidence type="ECO:0000256" key="5">
    <source>
        <dbReference type="PROSITE-ProRule" id="PRU00221"/>
    </source>
</evidence>
<evidence type="ECO:0000256" key="2">
    <source>
        <dbReference type="ARBA" id="ARBA00022574"/>
    </source>
</evidence>
<dbReference type="SMART" id="SM00969">
    <property type="entry name" value="SOCS_box"/>
    <property type="match status" value="1"/>
</dbReference>
<feature type="region of interest" description="Disordered" evidence="6">
    <location>
        <begin position="1"/>
        <end position="20"/>
    </location>
</feature>
<dbReference type="SUPFAM" id="SSF158235">
    <property type="entry name" value="SOCS box-like"/>
    <property type="match status" value="1"/>
</dbReference>
<dbReference type="InterPro" id="IPR001496">
    <property type="entry name" value="SOCS_box"/>
</dbReference>
<organism evidence="8 9">
    <name type="scientific">Channa striata</name>
    <name type="common">Snakehead murrel</name>
    <name type="synonym">Ophicephalus striatus</name>
    <dbReference type="NCBI Taxonomy" id="64152"/>
    <lineage>
        <taxon>Eukaryota</taxon>
        <taxon>Metazoa</taxon>
        <taxon>Chordata</taxon>
        <taxon>Craniata</taxon>
        <taxon>Vertebrata</taxon>
        <taxon>Euteleostomi</taxon>
        <taxon>Actinopterygii</taxon>
        <taxon>Neopterygii</taxon>
        <taxon>Teleostei</taxon>
        <taxon>Neoteleostei</taxon>
        <taxon>Acanthomorphata</taxon>
        <taxon>Anabantaria</taxon>
        <taxon>Anabantiformes</taxon>
        <taxon>Channoidei</taxon>
        <taxon>Channidae</taxon>
        <taxon>Channa</taxon>
    </lineage>
</organism>
<dbReference type="InterPro" id="IPR001680">
    <property type="entry name" value="WD40_rpt"/>
</dbReference>
<dbReference type="PRINTS" id="PR00320">
    <property type="entry name" value="GPROTEINBRPT"/>
</dbReference>
<dbReference type="PROSITE" id="PS00678">
    <property type="entry name" value="WD_REPEATS_1"/>
    <property type="match status" value="1"/>
</dbReference>
<dbReference type="PANTHER" id="PTHR15622">
    <property type="entry name" value="WD40 REPEAT PROTEIN"/>
    <property type="match status" value="1"/>
</dbReference>
<evidence type="ECO:0000313" key="9">
    <source>
        <dbReference type="Proteomes" id="UP001187415"/>
    </source>
</evidence>
<dbReference type="InterPro" id="IPR019775">
    <property type="entry name" value="WD40_repeat_CS"/>
</dbReference>
<dbReference type="Gene3D" id="2.130.10.10">
    <property type="entry name" value="YVTN repeat-like/Quinoprotein amine dehydrogenase"/>
    <property type="match status" value="2"/>
</dbReference>
<protein>
    <recommendedName>
        <fullName evidence="7">SOCS box domain-containing protein</fullName>
    </recommendedName>
</protein>
<evidence type="ECO:0000256" key="3">
    <source>
        <dbReference type="ARBA" id="ARBA00022737"/>
    </source>
</evidence>
<dbReference type="CDD" id="cd00200">
    <property type="entry name" value="WD40"/>
    <property type="match status" value="1"/>
</dbReference>
<dbReference type="PROSITE" id="PS50082">
    <property type="entry name" value="WD_REPEATS_2"/>
    <property type="match status" value="3"/>
</dbReference>
<dbReference type="EMBL" id="JAUPFM010000011">
    <property type="protein sequence ID" value="KAK2838000.1"/>
    <property type="molecule type" value="Genomic_DNA"/>
</dbReference>
<gene>
    <name evidence="8" type="ORF">Q5P01_015212</name>
</gene>
<dbReference type="Pfam" id="PF07525">
    <property type="entry name" value="SOCS_box"/>
    <property type="match status" value="1"/>
</dbReference>
<keyword evidence="2 5" id="KW-0853">WD repeat</keyword>
<comment type="caution">
    <text evidence="8">The sequence shown here is derived from an EMBL/GenBank/DDBJ whole genome shotgun (WGS) entry which is preliminary data.</text>
</comment>
<dbReference type="AlphaFoldDB" id="A0AA88MGY0"/>
<keyword evidence="3" id="KW-0677">Repeat</keyword>
<evidence type="ECO:0000259" key="7">
    <source>
        <dbReference type="PROSITE" id="PS50225"/>
    </source>
</evidence>
<evidence type="ECO:0000256" key="4">
    <source>
        <dbReference type="ARBA" id="ARBA00022786"/>
    </source>
</evidence>
<feature type="repeat" description="WD" evidence="5">
    <location>
        <begin position="145"/>
        <end position="179"/>
    </location>
</feature>
<dbReference type="Gene3D" id="1.10.750.20">
    <property type="entry name" value="SOCS box"/>
    <property type="match status" value="1"/>
</dbReference>
<dbReference type="InterPro" id="IPR051983">
    <property type="entry name" value="WSB_SOCS-box_domain"/>
</dbReference>
<dbReference type="Proteomes" id="UP001187415">
    <property type="component" value="Unassembled WGS sequence"/>
</dbReference>
<dbReference type="PROSITE" id="PS50294">
    <property type="entry name" value="WD_REPEATS_REGION"/>
    <property type="match status" value="1"/>
</dbReference>
<dbReference type="InterPro" id="IPR015943">
    <property type="entry name" value="WD40/YVTN_repeat-like_dom_sf"/>
</dbReference>
<evidence type="ECO:0000256" key="1">
    <source>
        <dbReference type="ARBA" id="ARBA00004906"/>
    </source>
</evidence>
<evidence type="ECO:0000313" key="8">
    <source>
        <dbReference type="EMBL" id="KAK2838000.1"/>
    </source>
</evidence>
<proteinExistence type="predicted"/>
<evidence type="ECO:0000256" key="6">
    <source>
        <dbReference type="SAM" id="MobiDB-lite"/>
    </source>
</evidence>
<dbReference type="InterPro" id="IPR020472">
    <property type="entry name" value="WD40_PAC1"/>
</dbReference>
<name>A0AA88MGY0_CHASR</name>
<feature type="domain" description="SOCS box" evidence="7">
    <location>
        <begin position="363"/>
        <end position="405"/>
    </location>
</feature>
<dbReference type="InterPro" id="IPR036322">
    <property type="entry name" value="WD40_repeat_dom_sf"/>
</dbReference>
<accession>A0AA88MGY0</accession>
<dbReference type="PROSITE" id="PS50225">
    <property type="entry name" value="SOCS"/>
    <property type="match status" value="1"/>
</dbReference>
<feature type="repeat" description="WD" evidence="5">
    <location>
        <begin position="341"/>
        <end position="360"/>
    </location>
</feature>
<dbReference type="PANTHER" id="PTHR15622:SF1">
    <property type="entry name" value="WD REPEAT AND SOCS BOX-CONTAINING PROTEIN 2"/>
    <property type="match status" value="1"/>
</dbReference>
<reference evidence="8" key="1">
    <citation type="submission" date="2023-07" db="EMBL/GenBank/DDBJ databases">
        <title>Chromosome-level Genome Assembly of Striped Snakehead (Channa striata).</title>
        <authorList>
            <person name="Liu H."/>
        </authorList>
    </citation>
    <scope>NUCLEOTIDE SEQUENCE</scope>
    <source>
        <strain evidence="8">Gz</strain>
        <tissue evidence="8">Muscle</tissue>
    </source>
</reference>
<feature type="compositionally biased region" description="Basic and acidic residues" evidence="6">
    <location>
        <begin position="1"/>
        <end position="15"/>
    </location>
</feature>
<keyword evidence="4" id="KW-0833">Ubl conjugation pathway</keyword>
<dbReference type="SMART" id="SM00253">
    <property type="entry name" value="SOCS"/>
    <property type="match status" value="1"/>
</dbReference>
<dbReference type="Pfam" id="PF00400">
    <property type="entry name" value="WD40"/>
    <property type="match status" value="5"/>
</dbReference>
<keyword evidence="9" id="KW-1185">Reference proteome</keyword>